<dbReference type="InterPro" id="IPR015943">
    <property type="entry name" value="WD40/YVTN_repeat-like_dom_sf"/>
</dbReference>
<dbReference type="VEuPathDB" id="MicrosporidiaDB:VICG_01522"/>
<dbReference type="Proteomes" id="UP000011082">
    <property type="component" value="Unassembled WGS sequence"/>
</dbReference>
<dbReference type="AlphaFoldDB" id="L2GM87"/>
<evidence type="ECO:0000313" key="1">
    <source>
        <dbReference type="EMBL" id="ELA41417.1"/>
    </source>
</evidence>
<proteinExistence type="predicted"/>
<gene>
    <name evidence="1" type="ORF">VICG_01522</name>
</gene>
<dbReference type="RefSeq" id="XP_007604968.1">
    <property type="nucleotide sequence ID" value="XM_007604906.1"/>
</dbReference>
<dbReference type="InterPro" id="IPR001680">
    <property type="entry name" value="WD40_rpt"/>
</dbReference>
<protein>
    <submittedName>
        <fullName evidence="1">Uncharacterized protein</fullName>
    </submittedName>
</protein>
<accession>L2GM87</accession>
<evidence type="ECO:0000313" key="2">
    <source>
        <dbReference type="Proteomes" id="UP000011082"/>
    </source>
</evidence>
<dbReference type="Pfam" id="PF00400">
    <property type="entry name" value="WD40"/>
    <property type="match status" value="1"/>
</dbReference>
<dbReference type="SUPFAM" id="SSF50978">
    <property type="entry name" value="WD40 repeat-like"/>
    <property type="match status" value="1"/>
</dbReference>
<dbReference type="SMART" id="SM00320">
    <property type="entry name" value="WD40"/>
    <property type="match status" value="2"/>
</dbReference>
<dbReference type="OMA" id="DACNFRY"/>
<name>L2GM87_VITCO</name>
<dbReference type="InterPro" id="IPR036322">
    <property type="entry name" value="WD40_repeat_dom_sf"/>
</dbReference>
<dbReference type="STRING" id="993615.L2GM87"/>
<dbReference type="OrthoDB" id="270624at2759"/>
<dbReference type="HOGENOM" id="CLU_071105_0_0_1"/>
<dbReference type="GeneID" id="19882233"/>
<dbReference type="InParanoid" id="L2GM87"/>
<organism evidence="1 2">
    <name type="scientific">Vittaforma corneae (strain ATCC 50505)</name>
    <name type="common">Microsporidian parasite</name>
    <name type="synonym">Nosema corneum</name>
    <dbReference type="NCBI Taxonomy" id="993615"/>
    <lineage>
        <taxon>Eukaryota</taxon>
        <taxon>Fungi</taxon>
        <taxon>Fungi incertae sedis</taxon>
        <taxon>Microsporidia</taxon>
        <taxon>Nosematidae</taxon>
        <taxon>Vittaforma</taxon>
    </lineage>
</organism>
<dbReference type="EMBL" id="JH370144">
    <property type="protein sequence ID" value="ELA41417.1"/>
    <property type="molecule type" value="Genomic_DNA"/>
</dbReference>
<reference evidence="2" key="1">
    <citation type="submission" date="2011-05" db="EMBL/GenBank/DDBJ databases">
        <title>The genome sequence of Vittaforma corneae strain ATCC 50505.</title>
        <authorList>
            <consortium name="The Broad Institute Genome Sequencing Platform"/>
            <person name="Cuomo C."/>
            <person name="Didier E."/>
            <person name="Bowers L."/>
            <person name="Young S.K."/>
            <person name="Zeng Q."/>
            <person name="Gargeya S."/>
            <person name="Fitzgerald M."/>
            <person name="Haas B."/>
            <person name="Abouelleil A."/>
            <person name="Alvarado L."/>
            <person name="Arachchi H.M."/>
            <person name="Berlin A."/>
            <person name="Chapman S.B."/>
            <person name="Gearin G."/>
            <person name="Goldberg J."/>
            <person name="Griggs A."/>
            <person name="Gujja S."/>
            <person name="Hansen M."/>
            <person name="Heiman D."/>
            <person name="Howarth C."/>
            <person name="Larimer J."/>
            <person name="Lui A."/>
            <person name="MacDonald P.J.P."/>
            <person name="McCowen C."/>
            <person name="Montmayeur A."/>
            <person name="Murphy C."/>
            <person name="Neiman D."/>
            <person name="Pearson M."/>
            <person name="Priest M."/>
            <person name="Roberts A."/>
            <person name="Saif S."/>
            <person name="Shea T."/>
            <person name="Sisk P."/>
            <person name="Stolte C."/>
            <person name="Sykes S."/>
            <person name="Wortman J."/>
            <person name="Nusbaum C."/>
            <person name="Birren B."/>
        </authorList>
    </citation>
    <scope>NUCLEOTIDE SEQUENCE [LARGE SCALE GENOMIC DNA]</scope>
    <source>
        <strain evidence="2">ATCC 50505</strain>
    </source>
</reference>
<sequence length="331" mass="38120">MINTIGFLPNSTEIRQLNEFVPNESVKEHLEYLQIPILPRKDVDSSDKLSEERPVIKSTDSILFCTSNTEEISTVAFYGYDDTEIFVHHDMFVFSTIIDSCFIKNTLIGVATFEPAIMIYDFMVDFPVLPQYLLIGHTGPVTGIKNKFEKLMSCSEDKMIIEWDINEMRLRSQKNHDVSIERFDFEGNNLVFGSQKYLNINNENISLDYDIEQLKIRDNLVFVSDCEGYIQIYDVRMPGKAMISQRLHESALVDFCLAKDWIVTTSQDCTVKSWKTKELALRYISEINTPGSQVLSLGYNEYNNLDEVFAGDENDNVFPIKLEENAQNELD</sequence>
<keyword evidence="2" id="KW-1185">Reference proteome</keyword>
<dbReference type="Gene3D" id="2.130.10.10">
    <property type="entry name" value="YVTN repeat-like/Quinoprotein amine dehydrogenase"/>
    <property type="match status" value="2"/>
</dbReference>